<dbReference type="InterPro" id="IPR006145">
    <property type="entry name" value="PsdUridine_synth_RsuA/RluA"/>
</dbReference>
<evidence type="ECO:0000313" key="4">
    <source>
        <dbReference type="Proteomes" id="UP000570595"/>
    </source>
</evidence>
<dbReference type="OrthoDB" id="441054at2759"/>
<dbReference type="Gene3D" id="3.30.70.580">
    <property type="entry name" value="Pseudouridine synthase I, catalytic domain, N-terminal subdomain"/>
    <property type="match status" value="1"/>
</dbReference>
<dbReference type="InterPro" id="IPR020094">
    <property type="entry name" value="TruA/RsuA/RluB/E/F_N"/>
</dbReference>
<organism evidence="3 4">
    <name type="scientific">Perkinsus olseni</name>
    <name type="common">Perkinsus atlanticus</name>
    <dbReference type="NCBI Taxonomy" id="32597"/>
    <lineage>
        <taxon>Eukaryota</taxon>
        <taxon>Sar</taxon>
        <taxon>Alveolata</taxon>
        <taxon>Perkinsozoa</taxon>
        <taxon>Perkinsea</taxon>
        <taxon>Perkinsida</taxon>
        <taxon>Perkinsidae</taxon>
        <taxon>Perkinsus</taxon>
    </lineage>
</organism>
<accession>A0A7J6MDV9</accession>
<dbReference type="Pfam" id="PF00849">
    <property type="entry name" value="PseudoU_synth_2"/>
    <property type="match status" value="1"/>
</dbReference>
<gene>
    <name evidence="3" type="ORF">FOZ61_003534</name>
</gene>
<dbReference type="InterPro" id="IPR050343">
    <property type="entry name" value="RsuA_PseudoU_synthase"/>
</dbReference>
<evidence type="ECO:0000313" key="3">
    <source>
        <dbReference type="EMBL" id="KAF4669607.1"/>
    </source>
</evidence>
<dbReference type="InterPro" id="IPR020103">
    <property type="entry name" value="PsdUridine_synth_cat_dom_sf"/>
</dbReference>
<dbReference type="Gene3D" id="3.30.70.1560">
    <property type="entry name" value="Alpha-L RNA-binding motif"/>
    <property type="match status" value="1"/>
</dbReference>
<reference evidence="3 4" key="1">
    <citation type="submission" date="2020-04" db="EMBL/GenBank/DDBJ databases">
        <title>Perkinsus olseni comparative genomics.</title>
        <authorList>
            <person name="Bogema D.R."/>
        </authorList>
    </citation>
    <scope>NUCLEOTIDE SEQUENCE [LARGE SCALE GENOMIC DNA]</scope>
    <source>
        <strain evidence="3">ATCC PRA-179</strain>
    </source>
</reference>
<dbReference type="PANTHER" id="PTHR47683:SF2">
    <property type="entry name" value="RNA-BINDING S4 DOMAIN-CONTAINING PROTEIN"/>
    <property type="match status" value="1"/>
</dbReference>
<dbReference type="GO" id="GO:0009982">
    <property type="term" value="F:pseudouridine synthase activity"/>
    <property type="evidence" value="ECO:0007669"/>
    <property type="project" value="InterPro"/>
</dbReference>
<comment type="caution">
    <text evidence="3">The sequence shown here is derived from an EMBL/GenBank/DDBJ whole genome shotgun (WGS) entry which is preliminary data.</text>
</comment>
<keyword evidence="1" id="KW-0413">Isomerase</keyword>
<evidence type="ECO:0000259" key="2">
    <source>
        <dbReference type="Pfam" id="PF00849"/>
    </source>
</evidence>
<evidence type="ECO:0000256" key="1">
    <source>
        <dbReference type="ARBA" id="ARBA00023235"/>
    </source>
</evidence>
<dbReference type="InterPro" id="IPR042092">
    <property type="entry name" value="PsdUridine_s_RsuA/RluB/E/F_cat"/>
</dbReference>
<proteinExistence type="predicted"/>
<dbReference type="GO" id="GO:0003723">
    <property type="term" value="F:RNA binding"/>
    <property type="evidence" value="ECO:0007669"/>
    <property type="project" value="InterPro"/>
</dbReference>
<dbReference type="GO" id="GO:0001522">
    <property type="term" value="P:pseudouridine synthesis"/>
    <property type="evidence" value="ECO:0007669"/>
    <property type="project" value="InterPro"/>
</dbReference>
<dbReference type="SUPFAM" id="SSF55120">
    <property type="entry name" value="Pseudouridine synthase"/>
    <property type="match status" value="1"/>
</dbReference>
<feature type="domain" description="Pseudouridine synthase RsuA/RluA-like" evidence="2">
    <location>
        <begin position="28"/>
        <end position="166"/>
    </location>
</feature>
<protein>
    <recommendedName>
        <fullName evidence="2">Pseudouridine synthase RsuA/RluA-like domain-containing protein</fullName>
    </recommendedName>
</protein>
<dbReference type="EMBL" id="JABAHT010000021">
    <property type="protein sequence ID" value="KAF4669607.1"/>
    <property type="molecule type" value="Genomic_DNA"/>
</dbReference>
<dbReference type="Proteomes" id="UP000570595">
    <property type="component" value="Unassembled WGS sequence"/>
</dbReference>
<sequence>MPSLGARQRLSTDGAGTEQEAPRLFAFFKPRGMETTCSAGSDLRKFLKRGQLHPVGRLDRDTTGLLLLSGDGDCTNRMLHAGIPKTYAALVRGVLGDNLIQKVLSEGVELADGHVDVARLEVIDGDDVPFGIVAYPLSSIPTNGCSMIRITTTCGRNRVVRRTLAATGHPVLLLHREGIGSITLPPGARPGDPPVSISVECIP</sequence>
<dbReference type="PANTHER" id="PTHR47683">
    <property type="entry name" value="PSEUDOURIDINE SYNTHASE FAMILY PROTEIN-RELATED"/>
    <property type="match status" value="1"/>
</dbReference>
<dbReference type="AlphaFoldDB" id="A0A7J6MDV9"/>
<name>A0A7J6MDV9_PEROL</name>